<reference evidence="2" key="1">
    <citation type="submission" date="2019-08" db="EMBL/GenBank/DDBJ databases">
        <authorList>
            <person name="Kucharzyk K."/>
            <person name="Murdoch R.W."/>
            <person name="Higgins S."/>
            <person name="Loffler F."/>
        </authorList>
    </citation>
    <scope>NUCLEOTIDE SEQUENCE</scope>
</reference>
<gene>
    <name evidence="2" type="ORF">SDC9_35438</name>
</gene>
<comment type="caution">
    <text evidence="2">The sequence shown here is derived from an EMBL/GenBank/DDBJ whole genome shotgun (WGS) entry which is preliminary data.</text>
</comment>
<organism evidence="2">
    <name type="scientific">bioreactor metagenome</name>
    <dbReference type="NCBI Taxonomy" id="1076179"/>
    <lineage>
        <taxon>unclassified sequences</taxon>
        <taxon>metagenomes</taxon>
        <taxon>ecological metagenomes</taxon>
    </lineage>
</organism>
<dbReference type="EMBL" id="VSSQ01000279">
    <property type="protein sequence ID" value="MPL89404.1"/>
    <property type="molecule type" value="Genomic_DNA"/>
</dbReference>
<accession>A0A644VDE7</accession>
<name>A0A644VDE7_9ZZZZ</name>
<proteinExistence type="predicted"/>
<dbReference type="Gene3D" id="1.20.120.160">
    <property type="entry name" value="HPT domain"/>
    <property type="match status" value="1"/>
</dbReference>
<feature type="domain" description="HPt" evidence="1">
    <location>
        <begin position="37"/>
        <end position="111"/>
    </location>
</feature>
<evidence type="ECO:0000259" key="1">
    <source>
        <dbReference type="Pfam" id="PF01627"/>
    </source>
</evidence>
<dbReference type="AlphaFoldDB" id="A0A644VDE7"/>
<dbReference type="SUPFAM" id="SSF47226">
    <property type="entry name" value="Histidine-containing phosphotransfer domain, HPT domain"/>
    <property type="match status" value="1"/>
</dbReference>
<dbReference type="Pfam" id="PF01627">
    <property type="entry name" value="Hpt"/>
    <property type="match status" value="1"/>
</dbReference>
<dbReference type="InterPro" id="IPR036641">
    <property type="entry name" value="HPT_dom_sf"/>
</dbReference>
<dbReference type="InterPro" id="IPR008207">
    <property type="entry name" value="Sig_transdc_His_kin_Hpt_dom"/>
</dbReference>
<dbReference type="GO" id="GO:0000160">
    <property type="term" value="P:phosphorelay signal transduction system"/>
    <property type="evidence" value="ECO:0007669"/>
    <property type="project" value="InterPro"/>
</dbReference>
<protein>
    <recommendedName>
        <fullName evidence="1">HPt domain-containing protein</fullName>
    </recommendedName>
</protein>
<evidence type="ECO:0000313" key="2">
    <source>
        <dbReference type="EMBL" id="MPL89404.1"/>
    </source>
</evidence>
<sequence>MESNPVIIDDTHFNREELLEKIDSDLEVVELLFESVRGQVPDYISSIAEVVERYNSGGNLPQESLETLRFASHSIKGSAYNICFNRLGNIAKAIEMTAREWGNPHTEHKGEMLPHLFVLLTDEWSLVLSTMKG</sequence>